<evidence type="ECO:0000313" key="10">
    <source>
        <dbReference type="EMBL" id="RFU35090.1"/>
    </source>
</evidence>
<evidence type="ECO:0000313" key="11">
    <source>
        <dbReference type="Proteomes" id="UP000258309"/>
    </source>
</evidence>
<evidence type="ECO:0000256" key="9">
    <source>
        <dbReference type="RuleBase" id="RU000461"/>
    </source>
</evidence>
<dbReference type="SUPFAM" id="SSF48264">
    <property type="entry name" value="Cytochrome P450"/>
    <property type="match status" value="1"/>
</dbReference>
<dbReference type="InterPro" id="IPR036396">
    <property type="entry name" value="Cyt_P450_sf"/>
</dbReference>
<evidence type="ECO:0000256" key="8">
    <source>
        <dbReference type="PIRSR" id="PIRSR602402-1"/>
    </source>
</evidence>
<evidence type="ECO:0000256" key="5">
    <source>
        <dbReference type="ARBA" id="ARBA00023002"/>
    </source>
</evidence>
<dbReference type="PROSITE" id="PS00086">
    <property type="entry name" value="CYTOCHROME_P450"/>
    <property type="match status" value="1"/>
</dbReference>
<comment type="caution">
    <text evidence="10">The sequence shown here is derived from an EMBL/GenBank/DDBJ whole genome shotgun (WGS) entry which is preliminary data.</text>
</comment>
<dbReference type="InterPro" id="IPR001128">
    <property type="entry name" value="Cyt_P450"/>
</dbReference>
<feature type="non-terminal residue" evidence="10">
    <location>
        <position position="1"/>
    </location>
</feature>
<dbReference type="GO" id="GO:0016712">
    <property type="term" value="F:oxidoreductase activity, acting on paired donors, with incorporation or reduction of molecular oxygen, reduced flavin or flavoprotein as one donor, and incorporation of one atom of oxygen"/>
    <property type="evidence" value="ECO:0007669"/>
    <property type="project" value="InterPro"/>
</dbReference>
<proteinExistence type="inferred from homology"/>
<dbReference type="GO" id="GO:0020037">
    <property type="term" value="F:heme binding"/>
    <property type="evidence" value="ECO:0007669"/>
    <property type="project" value="InterPro"/>
</dbReference>
<dbReference type="Pfam" id="PF00067">
    <property type="entry name" value="p450"/>
    <property type="match status" value="1"/>
</dbReference>
<reference evidence="10 11" key="1">
    <citation type="submission" date="2018-05" db="EMBL/GenBank/DDBJ databases">
        <title>Draft genome sequence of Scytalidium lignicola DSM 105466, a ubiquitous saprotrophic fungus.</title>
        <authorList>
            <person name="Buettner E."/>
            <person name="Gebauer A.M."/>
            <person name="Hofrichter M."/>
            <person name="Liers C."/>
            <person name="Kellner H."/>
        </authorList>
    </citation>
    <scope>NUCLEOTIDE SEQUENCE [LARGE SCALE GENOMIC DNA]</scope>
    <source>
        <strain evidence="10 11">DSM 105466</strain>
    </source>
</reference>
<dbReference type="CDD" id="cd11063">
    <property type="entry name" value="CYP52"/>
    <property type="match status" value="1"/>
</dbReference>
<dbReference type="PRINTS" id="PR00464">
    <property type="entry name" value="EP450II"/>
</dbReference>
<sequence length="508" mass="57805">MWPLLYIIGLAVLVVLYCSKQIAKYLETRRFEKAHGCKPCKQLPQSERILGWGLFRIQVKAAKDKKLLETSFNRYETVGNTWSAVLMGRHFINTRDPEIIKTILATNFEDWGLGKRIDSFGPLLGEGIFTTDGKQWEHSRALVRPNFTRNQVADLETFETHINHLISRIPRNGETIDLQPLFFKLTLDSATGFLFGQSVNSLSSVGDGESETERFGKAFDMAQKEMDKSNRALKRFAFRESEFEQSCRIVHEFVDKIVNKALEQTASDDTEKIIDGKEHVHKYIFLNEMVKATRDPKRIRDELLNILLAGRDTTAGLLSNTFHVLARRPDIWENLKAEVDELYGQKPDYDTLRNMRYLRNLLNECLRLYPVVPSNARFANKATTIPHGGGPDGLSPVFIPKGGIVAYSVYAMHRRKDIFGSDAEEFKPERWEATDPPLRPGWGYLPFNGGPRICVGQQFALTEASYTIVRLLQEFGGIENRDETQWVEQLALTLSSGNGVKVALTPRT</sequence>
<keyword evidence="3 8" id="KW-0349">Heme</keyword>
<name>A0A3E2HP01_SCYLI</name>
<evidence type="ECO:0000256" key="7">
    <source>
        <dbReference type="ARBA" id="ARBA00023033"/>
    </source>
</evidence>
<feature type="non-terminal residue" evidence="10">
    <location>
        <position position="508"/>
    </location>
</feature>
<evidence type="ECO:0000256" key="2">
    <source>
        <dbReference type="ARBA" id="ARBA00010617"/>
    </source>
</evidence>
<dbReference type="InterPro" id="IPR047146">
    <property type="entry name" value="Cyt_P450_E_CYP52_fungi"/>
</dbReference>
<keyword evidence="11" id="KW-1185">Reference proteome</keyword>
<keyword evidence="4 8" id="KW-0479">Metal-binding</keyword>
<organism evidence="10 11">
    <name type="scientific">Scytalidium lignicola</name>
    <name type="common">Hyphomycete</name>
    <dbReference type="NCBI Taxonomy" id="5539"/>
    <lineage>
        <taxon>Eukaryota</taxon>
        <taxon>Fungi</taxon>
        <taxon>Dikarya</taxon>
        <taxon>Ascomycota</taxon>
        <taxon>Pezizomycotina</taxon>
        <taxon>Leotiomycetes</taxon>
        <taxon>Leotiomycetes incertae sedis</taxon>
        <taxon>Scytalidium</taxon>
    </lineage>
</organism>
<evidence type="ECO:0000256" key="4">
    <source>
        <dbReference type="ARBA" id="ARBA00022723"/>
    </source>
</evidence>
<dbReference type="InterPro" id="IPR002974">
    <property type="entry name" value="Cyt_P450_E_CYP52_ascomycetes"/>
</dbReference>
<keyword evidence="6 8" id="KW-0408">Iron</keyword>
<keyword evidence="5 9" id="KW-0560">Oxidoreductase</keyword>
<dbReference type="PRINTS" id="PR01239">
    <property type="entry name" value="EP450IICYP52"/>
</dbReference>
<evidence type="ECO:0000256" key="3">
    <source>
        <dbReference type="ARBA" id="ARBA00022617"/>
    </source>
</evidence>
<dbReference type="Gene3D" id="1.10.630.10">
    <property type="entry name" value="Cytochrome P450"/>
    <property type="match status" value="1"/>
</dbReference>
<comment type="cofactor">
    <cofactor evidence="1 8">
        <name>heme</name>
        <dbReference type="ChEBI" id="CHEBI:30413"/>
    </cofactor>
</comment>
<dbReference type="STRING" id="5539.A0A3E2HP01"/>
<dbReference type="InterPro" id="IPR017972">
    <property type="entry name" value="Cyt_P450_CS"/>
</dbReference>
<dbReference type="GO" id="GO:0005506">
    <property type="term" value="F:iron ion binding"/>
    <property type="evidence" value="ECO:0007669"/>
    <property type="project" value="InterPro"/>
</dbReference>
<comment type="similarity">
    <text evidence="2 9">Belongs to the cytochrome P450 family.</text>
</comment>
<dbReference type="InterPro" id="IPR002402">
    <property type="entry name" value="Cyt_P450_E_grp-II"/>
</dbReference>
<dbReference type="EMBL" id="NCSJ02000012">
    <property type="protein sequence ID" value="RFU35090.1"/>
    <property type="molecule type" value="Genomic_DNA"/>
</dbReference>
<protein>
    <submittedName>
        <fullName evidence="10">Uncharacterized protein</fullName>
    </submittedName>
</protein>
<evidence type="ECO:0000256" key="6">
    <source>
        <dbReference type="ARBA" id="ARBA00023004"/>
    </source>
</evidence>
<accession>A0A3E2HP01</accession>
<evidence type="ECO:0000256" key="1">
    <source>
        <dbReference type="ARBA" id="ARBA00001971"/>
    </source>
</evidence>
<keyword evidence="7 9" id="KW-0503">Monooxygenase</keyword>
<dbReference type="PRINTS" id="PR00385">
    <property type="entry name" value="P450"/>
</dbReference>
<dbReference type="PANTHER" id="PTHR24287">
    <property type="entry name" value="P450, PUTATIVE (EUROFUNG)-RELATED"/>
    <property type="match status" value="1"/>
</dbReference>
<dbReference type="AlphaFoldDB" id="A0A3E2HP01"/>
<dbReference type="Proteomes" id="UP000258309">
    <property type="component" value="Unassembled WGS sequence"/>
</dbReference>
<dbReference type="OrthoDB" id="1470350at2759"/>
<feature type="binding site" description="axial binding residue" evidence="8">
    <location>
        <position position="454"/>
    </location>
    <ligand>
        <name>heme</name>
        <dbReference type="ChEBI" id="CHEBI:30413"/>
    </ligand>
    <ligandPart>
        <name>Fe</name>
        <dbReference type="ChEBI" id="CHEBI:18248"/>
    </ligandPart>
</feature>
<dbReference type="OMA" id="YVNNCVL"/>
<gene>
    <name evidence="10" type="ORF">B7463_g1226</name>
</gene>
<dbReference type="PANTHER" id="PTHR24287:SF1">
    <property type="entry name" value="P450, PUTATIVE (EUROFUNG)-RELATED"/>
    <property type="match status" value="1"/>
</dbReference>